<evidence type="ECO:0000256" key="5">
    <source>
        <dbReference type="ARBA" id="ARBA00022801"/>
    </source>
</evidence>
<dbReference type="GO" id="GO:0046872">
    <property type="term" value="F:metal ion binding"/>
    <property type="evidence" value="ECO:0007669"/>
    <property type="project" value="UniProtKB-UniRule"/>
</dbReference>
<feature type="binding site" evidence="11">
    <location>
        <position position="131"/>
    </location>
    <ligand>
        <name>substrate</name>
    </ligand>
</feature>
<keyword evidence="17" id="KW-1185">Reference proteome</keyword>
<evidence type="ECO:0000256" key="3">
    <source>
        <dbReference type="ARBA" id="ARBA00012094"/>
    </source>
</evidence>
<feature type="binding site" evidence="12">
    <location>
        <position position="256"/>
    </location>
    <ligand>
        <name>Mg(2+)</name>
        <dbReference type="ChEBI" id="CHEBI:18420"/>
    </ligand>
</feature>
<gene>
    <name evidence="16" type="primary">fahA</name>
    <name evidence="16" type="ORF">LOCC1_G001412</name>
</gene>
<keyword evidence="7 12" id="KW-0460">Magnesium</keyword>
<dbReference type="EC" id="3.7.1.2" evidence="3 13"/>
<keyword evidence="9 13" id="KW-0585">Phenylalanine catabolism</keyword>
<evidence type="ECO:0000256" key="10">
    <source>
        <dbReference type="PIRSR" id="PIRSR605959-1"/>
    </source>
</evidence>
<comment type="cofactor">
    <cofactor evidence="13">
        <name>Mg(2+)</name>
        <dbReference type="ChEBI" id="CHEBI:18420"/>
    </cofactor>
    <cofactor evidence="13">
        <name>Ca(2+)</name>
        <dbReference type="ChEBI" id="CHEBI:29108"/>
    </cofactor>
</comment>
<feature type="active site" description="Proton acceptor" evidence="10">
    <location>
        <position position="136"/>
    </location>
</feature>
<evidence type="ECO:0000313" key="17">
    <source>
        <dbReference type="Proteomes" id="UP000443090"/>
    </source>
</evidence>
<dbReference type="InterPro" id="IPR011234">
    <property type="entry name" value="Fumarylacetoacetase-like_C"/>
</dbReference>
<comment type="similarity">
    <text evidence="2 13">Belongs to the FAH family.</text>
</comment>
<dbReference type="SUPFAM" id="SSF63433">
    <property type="entry name" value="Fumarylacetoacetate hydrolase, FAH, N-terminal domain"/>
    <property type="match status" value="1"/>
</dbReference>
<evidence type="ECO:0000256" key="11">
    <source>
        <dbReference type="PIRSR" id="PIRSR605959-2"/>
    </source>
</evidence>
<dbReference type="Gene3D" id="2.30.30.230">
    <property type="entry name" value="Fumarylacetoacetase, N-terminal domain"/>
    <property type="match status" value="1"/>
</dbReference>
<dbReference type="InterPro" id="IPR005959">
    <property type="entry name" value="Fumarylacetoacetase"/>
</dbReference>
<dbReference type="PANTHER" id="PTHR43069:SF2">
    <property type="entry name" value="FUMARYLACETOACETASE"/>
    <property type="match status" value="1"/>
</dbReference>
<feature type="binding site" evidence="12">
    <location>
        <position position="236"/>
    </location>
    <ligand>
        <name>Mg(2+)</name>
        <dbReference type="ChEBI" id="CHEBI:18420"/>
    </ligand>
</feature>
<evidence type="ECO:0000256" key="13">
    <source>
        <dbReference type="RuleBase" id="RU366008"/>
    </source>
</evidence>
<dbReference type="NCBIfam" id="TIGR01266">
    <property type="entry name" value="fum_ac_acetase"/>
    <property type="match status" value="1"/>
</dbReference>
<dbReference type="InterPro" id="IPR015377">
    <property type="entry name" value="Fumarylacetoacetase_N"/>
</dbReference>
<dbReference type="Pfam" id="PF01557">
    <property type="entry name" value="FAA_hydrolase"/>
    <property type="match status" value="1"/>
</dbReference>
<name>A0A8H8UHQ5_9HELO</name>
<dbReference type="Gene3D" id="3.90.850.10">
    <property type="entry name" value="Fumarylacetoacetase-like, C-terminal domain"/>
    <property type="match status" value="1"/>
</dbReference>
<accession>A0A8H8UHQ5</accession>
<evidence type="ECO:0000256" key="1">
    <source>
        <dbReference type="ARBA" id="ARBA00004782"/>
    </source>
</evidence>
<evidence type="ECO:0000256" key="12">
    <source>
        <dbReference type="PIRSR" id="PIRSR605959-3"/>
    </source>
</evidence>
<dbReference type="Pfam" id="PF09298">
    <property type="entry name" value="FAA_hydrolase_N"/>
    <property type="match status" value="1"/>
</dbReference>
<evidence type="ECO:0000256" key="9">
    <source>
        <dbReference type="ARBA" id="ARBA00023232"/>
    </source>
</evidence>
<feature type="binding site" evidence="11">
    <location>
        <position position="243"/>
    </location>
    <ligand>
        <name>substrate</name>
    </ligand>
</feature>
<dbReference type="OrthoDB" id="3527214at2759"/>
<dbReference type="Proteomes" id="UP000443090">
    <property type="component" value="Unassembled WGS sequence"/>
</dbReference>
<evidence type="ECO:0000256" key="7">
    <source>
        <dbReference type="ARBA" id="ARBA00022842"/>
    </source>
</evidence>
<feature type="binding site" evidence="12">
    <location>
        <position position="129"/>
    </location>
    <ligand>
        <name>Ca(2+)</name>
        <dbReference type="ChEBI" id="CHEBI:29108"/>
    </ligand>
</feature>
<keyword evidence="4 12" id="KW-0479">Metal-binding</keyword>
<protein>
    <recommendedName>
        <fullName evidence="3 13">Fumarylacetoacetase</fullName>
        <ecNumber evidence="3 13">3.7.1.2</ecNumber>
    </recommendedName>
    <alternativeName>
        <fullName evidence="13">Fumarylacetoacetate hydrolase</fullName>
    </alternativeName>
</protein>
<keyword evidence="8 13" id="KW-0828">Tyrosine catabolism</keyword>
<dbReference type="GO" id="GO:0004334">
    <property type="term" value="F:fumarylacetoacetase activity"/>
    <property type="evidence" value="ECO:0007669"/>
    <property type="project" value="UniProtKB-UniRule"/>
</dbReference>
<feature type="domain" description="Fumarylacetoacetase-like C-terminal" evidence="14">
    <location>
        <begin position="159"/>
        <end position="411"/>
    </location>
</feature>
<evidence type="ECO:0000256" key="4">
    <source>
        <dbReference type="ARBA" id="ARBA00022723"/>
    </source>
</evidence>
<comment type="catalytic activity">
    <reaction evidence="13">
        <text>4-fumarylacetoacetate + H2O = acetoacetate + fumarate + H(+)</text>
        <dbReference type="Rhea" id="RHEA:10244"/>
        <dbReference type="ChEBI" id="CHEBI:13705"/>
        <dbReference type="ChEBI" id="CHEBI:15377"/>
        <dbReference type="ChEBI" id="CHEBI:15378"/>
        <dbReference type="ChEBI" id="CHEBI:18034"/>
        <dbReference type="ChEBI" id="CHEBI:29806"/>
        <dbReference type="EC" id="3.7.1.2"/>
    </reaction>
</comment>
<evidence type="ECO:0000313" key="16">
    <source>
        <dbReference type="EMBL" id="TVY48704.1"/>
    </source>
</evidence>
<evidence type="ECO:0000256" key="2">
    <source>
        <dbReference type="ARBA" id="ARBA00010211"/>
    </source>
</evidence>
<feature type="non-terminal residue" evidence="16">
    <location>
        <position position="1"/>
    </location>
</feature>
<dbReference type="EMBL" id="QGMI01000036">
    <property type="protein sequence ID" value="TVY48704.1"/>
    <property type="molecule type" value="Genomic_DNA"/>
</dbReference>
<feature type="binding site" evidence="12">
    <location>
        <position position="236"/>
    </location>
    <ligand>
        <name>Ca(2+)</name>
        <dbReference type="ChEBI" id="CHEBI:29108"/>
    </ligand>
</feature>
<reference evidence="16 17" key="1">
    <citation type="submission" date="2018-05" db="EMBL/GenBank/DDBJ databases">
        <title>Genome sequencing and assembly of the regulated plant pathogen Lachnellula willkommii and related sister species for the development of diagnostic species identification markers.</title>
        <authorList>
            <person name="Giroux E."/>
            <person name="Bilodeau G."/>
        </authorList>
    </citation>
    <scope>NUCLEOTIDE SEQUENCE [LARGE SCALE GENOMIC DNA]</scope>
    <source>
        <strain evidence="16 17">CBS 160.35</strain>
    </source>
</reference>
<sequence length="417" mass="45870">MASWIPISDESDFSLANLPYGVFSTDTSGPRIGVAIGDYVLDMKVLARDQIFSDIKFDFTTLEASNLNAYAALGKDIHRDVRKKLQQLLAEDSQFGDLLRDNQERRHRALVPMSDVSMHLPMSVGDYTDFFVGVDHAVNMADIVAPNVPFEAVCPNFYHLPIAYHGRASSVVVSGTSFRRPKGQFPVDGKPVSGPCRKLDYEVELAAFIGRGNEMGDEIDVDDAEDHIFGFVLMNDWSARDFQFWESAPLGPFNGKNFCTTVSPWIVPLEALEPFRTAPKAPGRKLLPYLSQEKKVSAYDIPIRVSLDVGTETYHVAECNSKNVAWSFAQMIAHHTRGGCPLRSGDILATGTLSGPTRGELGCFMESTLGGTTPYEMEDKGSSKKKLSRRYIEDGDTITFTAQAQGKDGLGKVGFGV</sequence>
<proteinExistence type="inferred from homology"/>
<dbReference type="GO" id="GO:0006572">
    <property type="term" value="P:L-tyrosine catabolic process"/>
    <property type="evidence" value="ECO:0007669"/>
    <property type="project" value="UniProtKB-UniRule"/>
</dbReference>
<feature type="binding site" evidence="12">
    <location>
        <position position="202"/>
    </location>
    <ligand>
        <name>Ca(2+)</name>
        <dbReference type="ChEBI" id="CHEBI:29108"/>
    </ligand>
</feature>
<dbReference type="SUPFAM" id="SSF56529">
    <property type="entry name" value="FAH"/>
    <property type="match status" value="1"/>
</dbReference>
<dbReference type="InterPro" id="IPR036663">
    <property type="entry name" value="Fumarylacetoacetase_C_sf"/>
</dbReference>
<evidence type="ECO:0000256" key="8">
    <source>
        <dbReference type="ARBA" id="ARBA00022878"/>
    </source>
</evidence>
<dbReference type="UniPathway" id="UPA00139">
    <property type="reaction ID" value="UER00341"/>
</dbReference>
<dbReference type="AlphaFoldDB" id="A0A8H8UHQ5"/>
<dbReference type="InterPro" id="IPR036462">
    <property type="entry name" value="Fumarylacetoacetase_N_sf"/>
</dbReference>
<feature type="domain" description="Fumarylacetoacetase N-terminal" evidence="15">
    <location>
        <begin position="16"/>
        <end position="121"/>
    </location>
</feature>
<comment type="caution">
    <text evidence="16">The sequence shown here is derived from an EMBL/GenBank/DDBJ whole genome shotgun (WGS) entry which is preliminary data.</text>
</comment>
<organism evidence="16 17">
    <name type="scientific">Lachnellula occidentalis</name>
    <dbReference type="NCBI Taxonomy" id="215460"/>
    <lineage>
        <taxon>Eukaryota</taxon>
        <taxon>Fungi</taxon>
        <taxon>Dikarya</taxon>
        <taxon>Ascomycota</taxon>
        <taxon>Pezizomycotina</taxon>
        <taxon>Leotiomycetes</taxon>
        <taxon>Helotiales</taxon>
        <taxon>Lachnaceae</taxon>
        <taxon>Lachnellula</taxon>
    </lineage>
</organism>
<comment type="pathway">
    <text evidence="1 13">Amino-acid degradation; L-phenylalanine degradation; acetoacetate and fumarate from L-phenylalanine: step 6/6.</text>
</comment>
<feature type="binding site" evidence="12">
    <location>
        <position position="204"/>
    </location>
    <ligand>
        <name>Ca(2+)</name>
        <dbReference type="ChEBI" id="CHEBI:29108"/>
    </ligand>
</feature>
<evidence type="ECO:0000259" key="14">
    <source>
        <dbReference type="Pfam" id="PF01557"/>
    </source>
</evidence>
<keyword evidence="5 13" id="KW-0378">Hydrolase</keyword>
<feature type="binding site" evidence="11">
    <location>
        <position position="352"/>
    </location>
    <ligand>
        <name>substrate</name>
    </ligand>
</feature>
<evidence type="ECO:0000256" key="6">
    <source>
        <dbReference type="ARBA" id="ARBA00022837"/>
    </source>
</evidence>
<keyword evidence="6 12" id="KW-0106">Calcium</keyword>
<dbReference type="GO" id="GO:1902000">
    <property type="term" value="P:homogentisate catabolic process"/>
    <property type="evidence" value="ECO:0007669"/>
    <property type="project" value="TreeGrafter"/>
</dbReference>
<dbReference type="GO" id="GO:0006559">
    <property type="term" value="P:L-phenylalanine catabolic process"/>
    <property type="evidence" value="ECO:0007669"/>
    <property type="project" value="UniProtKB-UniRule"/>
</dbReference>
<dbReference type="PANTHER" id="PTHR43069">
    <property type="entry name" value="FUMARYLACETOACETASE"/>
    <property type="match status" value="1"/>
</dbReference>
<evidence type="ECO:0000259" key="15">
    <source>
        <dbReference type="Pfam" id="PF09298"/>
    </source>
</evidence>
<feature type="binding site" evidence="12">
    <location>
        <position position="260"/>
    </location>
    <ligand>
        <name>Mg(2+)</name>
        <dbReference type="ChEBI" id="CHEBI:18420"/>
    </ligand>
</feature>